<protein>
    <submittedName>
        <fullName evidence="2">DIAP2-like protein</fullName>
    </submittedName>
</protein>
<feature type="region of interest" description="Disordered" evidence="1">
    <location>
        <begin position="1"/>
        <end position="43"/>
    </location>
</feature>
<dbReference type="SMART" id="SM00238">
    <property type="entry name" value="BIR"/>
    <property type="match status" value="1"/>
</dbReference>
<evidence type="ECO:0000313" key="3">
    <source>
        <dbReference type="Proteomes" id="UP001164746"/>
    </source>
</evidence>
<reference evidence="2" key="1">
    <citation type="submission" date="2022-11" db="EMBL/GenBank/DDBJ databases">
        <title>Centuries of genome instability and evolution in soft-shell clam transmissible cancer (bioRxiv).</title>
        <authorList>
            <person name="Hart S.F.M."/>
            <person name="Yonemitsu M.A."/>
            <person name="Giersch R.M."/>
            <person name="Beal B.F."/>
            <person name="Arriagada G."/>
            <person name="Davis B.W."/>
            <person name="Ostrander E.A."/>
            <person name="Goff S.P."/>
            <person name="Metzger M.J."/>
        </authorList>
    </citation>
    <scope>NUCLEOTIDE SEQUENCE</scope>
    <source>
        <strain evidence="2">MELC-2E11</strain>
        <tissue evidence="2">Siphon/mantle</tissue>
    </source>
</reference>
<proteinExistence type="predicted"/>
<dbReference type="CDD" id="cd00022">
    <property type="entry name" value="BIR"/>
    <property type="match status" value="1"/>
</dbReference>
<feature type="region of interest" description="Disordered" evidence="1">
    <location>
        <begin position="155"/>
        <end position="175"/>
    </location>
</feature>
<evidence type="ECO:0000256" key="1">
    <source>
        <dbReference type="SAM" id="MobiDB-lite"/>
    </source>
</evidence>
<evidence type="ECO:0000313" key="2">
    <source>
        <dbReference type="EMBL" id="WAR08107.1"/>
    </source>
</evidence>
<dbReference type="Pfam" id="PF00653">
    <property type="entry name" value="BIR"/>
    <property type="match status" value="1"/>
</dbReference>
<dbReference type="Proteomes" id="UP001164746">
    <property type="component" value="Chromosome 6"/>
</dbReference>
<keyword evidence="3" id="KW-1185">Reference proteome</keyword>
<gene>
    <name evidence="2" type="ORF">MAR_018065</name>
</gene>
<sequence>MIFTSTLESEEIQTSKDDNVHFLHGQPENASATCSTEGPDSVNSKKDVTTLLEYMRLTLNKYGYLKAKKRKGRRLSQRRQEAQQQAEELPRYPEQCTEGSEIQDRESRNYDIVTSTRPVFSERDSATATNTPIPVTPTLNLPYAQERALLERVQGQGQHGTAGGGGRTTPRHPQYEDQTARQRSFTTWPATAHQAPARQQDLVRCYHCGIGLKDWSDGDEPLFEHIRHSPNCLFLRELLGEQLLNTYR</sequence>
<accession>A0ABY7EDL0</accession>
<feature type="compositionally biased region" description="Gly residues" evidence="1">
    <location>
        <begin position="157"/>
        <end position="167"/>
    </location>
</feature>
<dbReference type="Gene3D" id="1.10.1170.10">
    <property type="entry name" value="Inhibitor Of Apoptosis Protein (2mihbC-IAP-1), Chain A"/>
    <property type="match status" value="1"/>
</dbReference>
<dbReference type="PANTHER" id="PTHR10044">
    <property type="entry name" value="INHIBITOR OF APOPTOSIS"/>
    <property type="match status" value="1"/>
</dbReference>
<dbReference type="EMBL" id="CP111017">
    <property type="protein sequence ID" value="WAR08107.1"/>
    <property type="molecule type" value="Genomic_DNA"/>
</dbReference>
<dbReference type="PROSITE" id="PS50143">
    <property type="entry name" value="BIR_REPEAT_2"/>
    <property type="match status" value="1"/>
</dbReference>
<dbReference type="InterPro" id="IPR001370">
    <property type="entry name" value="BIR_rpt"/>
</dbReference>
<dbReference type="PANTHER" id="PTHR10044:SF139">
    <property type="entry name" value="DEATH-ASSOCIATED INHIBITOR OF APOPTOSIS 2"/>
    <property type="match status" value="1"/>
</dbReference>
<organism evidence="2 3">
    <name type="scientific">Mya arenaria</name>
    <name type="common">Soft-shell clam</name>
    <dbReference type="NCBI Taxonomy" id="6604"/>
    <lineage>
        <taxon>Eukaryota</taxon>
        <taxon>Metazoa</taxon>
        <taxon>Spiralia</taxon>
        <taxon>Lophotrochozoa</taxon>
        <taxon>Mollusca</taxon>
        <taxon>Bivalvia</taxon>
        <taxon>Autobranchia</taxon>
        <taxon>Heteroconchia</taxon>
        <taxon>Euheterodonta</taxon>
        <taxon>Imparidentia</taxon>
        <taxon>Neoheterodontei</taxon>
        <taxon>Myida</taxon>
        <taxon>Myoidea</taxon>
        <taxon>Myidae</taxon>
        <taxon>Mya</taxon>
    </lineage>
</organism>
<feature type="region of interest" description="Disordered" evidence="1">
    <location>
        <begin position="70"/>
        <end position="104"/>
    </location>
</feature>
<dbReference type="SUPFAM" id="SSF57924">
    <property type="entry name" value="Inhibitor of apoptosis (IAP) repeat"/>
    <property type="match status" value="1"/>
</dbReference>
<feature type="non-terminal residue" evidence="2">
    <location>
        <position position="1"/>
    </location>
</feature>
<name>A0ABY7EDL0_MYAAR</name>
<feature type="compositionally biased region" description="Polar residues" evidence="1">
    <location>
        <begin position="28"/>
        <end position="42"/>
    </location>
</feature>
<dbReference type="InterPro" id="IPR050784">
    <property type="entry name" value="IAP"/>
</dbReference>